<evidence type="ECO:0000256" key="1">
    <source>
        <dbReference type="SAM" id="SignalP"/>
    </source>
</evidence>
<dbReference type="EMBL" id="JACHFJ010000002">
    <property type="protein sequence ID" value="MBB5372533.1"/>
    <property type="molecule type" value="Genomic_DNA"/>
</dbReference>
<dbReference type="InterPro" id="IPR038696">
    <property type="entry name" value="IalB_sf"/>
</dbReference>
<name>A0A840V9U9_9PROT</name>
<accession>A0A840V9U9</accession>
<dbReference type="Gene3D" id="2.60.40.1880">
    <property type="entry name" value="Invasion associated locus B (IalB) protein"/>
    <property type="match status" value="1"/>
</dbReference>
<dbReference type="InterPro" id="IPR010642">
    <property type="entry name" value="Invasion_prot_B"/>
</dbReference>
<evidence type="ECO:0000313" key="2">
    <source>
        <dbReference type="EMBL" id="MBB5372533.1"/>
    </source>
</evidence>
<dbReference type="AlphaFoldDB" id="A0A840V9U9"/>
<organism evidence="2 3">
    <name type="scientific">Acidocella aromatica</name>
    <dbReference type="NCBI Taxonomy" id="1303579"/>
    <lineage>
        <taxon>Bacteria</taxon>
        <taxon>Pseudomonadati</taxon>
        <taxon>Pseudomonadota</taxon>
        <taxon>Alphaproteobacteria</taxon>
        <taxon>Acetobacterales</taxon>
        <taxon>Acidocellaceae</taxon>
        <taxon>Acidocella</taxon>
    </lineage>
</organism>
<keyword evidence="3" id="KW-1185">Reference proteome</keyword>
<keyword evidence="1" id="KW-0732">Signal</keyword>
<dbReference type="Proteomes" id="UP000553706">
    <property type="component" value="Unassembled WGS sequence"/>
</dbReference>
<protein>
    <submittedName>
        <fullName evidence="2">Invasion protein IalB</fullName>
    </submittedName>
</protein>
<reference evidence="2 3" key="1">
    <citation type="submission" date="2020-08" db="EMBL/GenBank/DDBJ databases">
        <title>Genomic Encyclopedia of Type Strains, Phase IV (KMG-IV): sequencing the most valuable type-strain genomes for metagenomic binning, comparative biology and taxonomic classification.</title>
        <authorList>
            <person name="Goeker M."/>
        </authorList>
    </citation>
    <scope>NUCLEOTIDE SEQUENCE [LARGE SCALE GENOMIC DNA]</scope>
    <source>
        <strain evidence="2 3">DSM 27026</strain>
    </source>
</reference>
<sequence length="164" mass="16799">MKYLPIAALLAVLPTLALADAPAPLGANGGKFGNWTAATYGTGAAKICYAFTTPQISKPNWKSRGKVMLTVTQRHGSRDEVSLTAGYAYPKTASVKLTVGTTPFDFYTSGANAFTSSGTAVVTAFKSADSAATKGTGPKGKPVEDSFSLTGFSAAYKAISAACP</sequence>
<feature type="signal peptide" evidence="1">
    <location>
        <begin position="1"/>
        <end position="19"/>
    </location>
</feature>
<evidence type="ECO:0000313" key="3">
    <source>
        <dbReference type="Proteomes" id="UP000553706"/>
    </source>
</evidence>
<feature type="chain" id="PRO_5032879508" evidence="1">
    <location>
        <begin position="20"/>
        <end position="164"/>
    </location>
</feature>
<comment type="caution">
    <text evidence="2">The sequence shown here is derived from an EMBL/GenBank/DDBJ whole genome shotgun (WGS) entry which is preliminary data.</text>
</comment>
<proteinExistence type="predicted"/>
<dbReference type="Pfam" id="PF06776">
    <property type="entry name" value="IalB"/>
    <property type="match status" value="1"/>
</dbReference>
<dbReference type="RefSeq" id="WP_183265550.1">
    <property type="nucleotide sequence ID" value="NZ_JACHFJ010000002.1"/>
</dbReference>
<gene>
    <name evidence="2" type="ORF">HNP71_000771</name>
</gene>